<keyword evidence="1" id="KW-0805">Transcription regulation</keyword>
<dbReference type="PROSITE" id="PS01124">
    <property type="entry name" value="HTH_ARAC_FAMILY_2"/>
    <property type="match status" value="1"/>
</dbReference>
<sequence>MITPSPGLREHVAARWVRHGAGPLPPSLPEPAVDLLVMPGRGLWLAGAEQVARQGELPPGGKLIGFRLRPGACSAWLWLAADEIPLGGAPIEDLMGTRDARALEAGRLEPRREPDALMLRVVRAMAARPELTVAEHAELACLSERQLRRRFGQAVGLGPKAYLRVTRLHRAVESARESLKLGKPPRWADIAARHGFYDQPHLLAEFRRAAGCLPDALADGRFLQATAAPPSSRSAHEQH</sequence>
<dbReference type="Pfam" id="PF12833">
    <property type="entry name" value="HTH_18"/>
    <property type="match status" value="1"/>
</dbReference>
<dbReference type="OrthoDB" id="2559672at2"/>
<dbReference type="InterPro" id="IPR050204">
    <property type="entry name" value="AraC_XylS_family_regulators"/>
</dbReference>
<proteinExistence type="predicted"/>
<evidence type="ECO:0000256" key="3">
    <source>
        <dbReference type="ARBA" id="ARBA00023163"/>
    </source>
</evidence>
<dbReference type="InterPro" id="IPR046532">
    <property type="entry name" value="DUF6597"/>
</dbReference>
<dbReference type="AlphaFoldDB" id="A0A1H3TA09"/>
<gene>
    <name evidence="5" type="ORF">SAMN05421504_12117</name>
</gene>
<name>A0A1H3TA09_9PSEU</name>
<protein>
    <submittedName>
        <fullName evidence="5">AraC-type DNA-binding protein</fullName>
    </submittedName>
</protein>
<dbReference type="PANTHER" id="PTHR46796:SF15">
    <property type="entry name" value="BLL1074 PROTEIN"/>
    <property type="match status" value="1"/>
</dbReference>
<dbReference type="SMART" id="SM00342">
    <property type="entry name" value="HTH_ARAC"/>
    <property type="match status" value="1"/>
</dbReference>
<accession>A0A1H3TA09</accession>
<dbReference type="Pfam" id="PF20240">
    <property type="entry name" value="DUF6597"/>
    <property type="match status" value="1"/>
</dbReference>
<dbReference type="STRING" id="589385.SAMN05421504_12117"/>
<evidence type="ECO:0000313" key="6">
    <source>
        <dbReference type="Proteomes" id="UP000199515"/>
    </source>
</evidence>
<keyword evidence="3" id="KW-0804">Transcription</keyword>
<dbReference type="Gene3D" id="1.10.10.60">
    <property type="entry name" value="Homeodomain-like"/>
    <property type="match status" value="1"/>
</dbReference>
<evidence type="ECO:0000256" key="2">
    <source>
        <dbReference type="ARBA" id="ARBA00023125"/>
    </source>
</evidence>
<evidence type="ECO:0000256" key="1">
    <source>
        <dbReference type="ARBA" id="ARBA00023015"/>
    </source>
</evidence>
<keyword evidence="6" id="KW-1185">Reference proteome</keyword>
<keyword evidence="2 5" id="KW-0238">DNA-binding</keyword>
<dbReference type="InterPro" id="IPR018060">
    <property type="entry name" value="HTH_AraC"/>
</dbReference>
<dbReference type="GO" id="GO:0003700">
    <property type="term" value="F:DNA-binding transcription factor activity"/>
    <property type="evidence" value="ECO:0007669"/>
    <property type="project" value="InterPro"/>
</dbReference>
<evidence type="ECO:0000259" key="4">
    <source>
        <dbReference type="PROSITE" id="PS01124"/>
    </source>
</evidence>
<organism evidence="5 6">
    <name type="scientific">Amycolatopsis xylanica</name>
    <dbReference type="NCBI Taxonomy" id="589385"/>
    <lineage>
        <taxon>Bacteria</taxon>
        <taxon>Bacillati</taxon>
        <taxon>Actinomycetota</taxon>
        <taxon>Actinomycetes</taxon>
        <taxon>Pseudonocardiales</taxon>
        <taxon>Pseudonocardiaceae</taxon>
        <taxon>Amycolatopsis</taxon>
    </lineage>
</organism>
<feature type="domain" description="HTH araC/xylS-type" evidence="4">
    <location>
        <begin position="116"/>
        <end position="220"/>
    </location>
</feature>
<dbReference type="GO" id="GO:0043565">
    <property type="term" value="F:sequence-specific DNA binding"/>
    <property type="evidence" value="ECO:0007669"/>
    <property type="project" value="InterPro"/>
</dbReference>
<evidence type="ECO:0000313" key="5">
    <source>
        <dbReference type="EMBL" id="SDZ47076.1"/>
    </source>
</evidence>
<dbReference type="PANTHER" id="PTHR46796">
    <property type="entry name" value="HTH-TYPE TRANSCRIPTIONAL ACTIVATOR RHAS-RELATED"/>
    <property type="match status" value="1"/>
</dbReference>
<dbReference type="EMBL" id="FNON01000021">
    <property type="protein sequence ID" value="SDZ47076.1"/>
    <property type="molecule type" value="Genomic_DNA"/>
</dbReference>
<reference evidence="5 6" key="1">
    <citation type="submission" date="2016-10" db="EMBL/GenBank/DDBJ databases">
        <authorList>
            <person name="de Groot N.N."/>
        </authorList>
    </citation>
    <scope>NUCLEOTIDE SEQUENCE [LARGE SCALE GENOMIC DNA]</scope>
    <source>
        <strain evidence="5 6">CPCC 202699</strain>
    </source>
</reference>
<dbReference type="RefSeq" id="WP_091300453.1">
    <property type="nucleotide sequence ID" value="NZ_FNON01000021.1"/>
</dbReference>
<dbReference type="Proteomes" id="UP000199515">
    <property type="component" value="Unassembled WGS sequence"/>
</dbReference>